<proteinExistence type="predicted"/>
<comment type="caution">
    <text evidence="2">The sequence shown here is derived from an EMBL/GenBank/DDBJ whole genome shotgun (WGS) entry which is preliminary data.</text>
</comment>
<dbReference type="PROSITE" id="PS51725">
    <property type="entry name" value="ABM"/>
    <property type="match status" value="1"/>
</dbReference>
<dbReference type="Gene3D" id="3.30.70.100">
    <property type="match status" value="1"/>
</dbReference>
<protein>
    <submittedName>
        <fullName evidence="2">Antibiotic biosynthesis monooxygenase</fullName>
    </submittedName>
</protein>
<gene>
    <name evidence="2" type="ORF">C4532_19120</name>
</gene>
<dbReference type="SUPFAM" id="SSF54909">
    <property type="entry name" value="Dimeric alpha+beta barrel"/>
    <property type="match status" value="1"/>
</dbReference>
<reference evidence="2 3" key="1">
    <citation type="journal article" date="2017" name="ISME J.">
        <title>Energy and carbon metabolisms in a deep terrestrial subsurface fluid microbial community.</title>
        <authorList>
            <person name="Momper L."/>
            <person name="Jungbluth S.P."/>
            <person name="Lee M.D."/>
            <person name="Amend J.P."/>
        </authorList>
    </citation>
    <scope>NUCLEOTIDE SEQUENCE [LARGE SCALE GENOMIC DNA]</scope>
    <source>
        <strain evidence="2">SURF_17</strain>
    </source>
</reference>
<evidence type="ECO:0000259" key="1">
    <source>
        <dbReference type="PROSITE" id="PS51725"/>
    </source>
</evidence>
<name>A0A419EP37_9BACT</name>
<sequence>MISVIARIPVKPGTRETALDAVKALMAKVAKEEGTLHYTVNIDQNNPDTLVFMERYKDMAALGFHGSTPYFQEFMQKSGSFVAGPPEIVVLDEIHSI</sequence>
<dbReference type="GO" id="GO:0004497">
    <property type="term" value="F:monooxygenase activity"/>
    <property type="evidence" value="ECO:0007669"/>
    <property type="project" value="UniProtKB-KW"/>
</dbReference>
<evidence type="ECO:0000313" key="2">
    <source>
        <dbReference type="EMBL" id="RJP64499.1"/>
    </source>
</evidence>
<evidence type="ECO:0000313" key="3">
    <source>
        <dbReference type="Proteomes" id="UP000285961"/>
    </source>
</evidence>
<keyword evidence="2" id="KW-0503">Monooxygenase</keyword>
<dbReference type="PANTHER" id="PTHR33336">
    <property type="entry name" value="QUINOL MONOOXYGENASE YGIN-RELATED"/>
    <property type="match status" value="1"/>
</dbReference>
<dbReference type="EMBL" id="QZKI01000138">
    <property type="protein sequence ID" value="RJP64499.1"/>
    <property type="molecule type" value="Genomic_DNA"/>
</dbReference>
<accession>A0A419EP37</accession>
<organism evidence="2 3">
    <name type="scientific">Candidatus Abyssobacteria bacterium SURF_17</name>
    <dbReference type="NCBI Taxonomy" id="2093361"/>
    <lineage>
        <taxon>Bacteria</taxon>
        <taxon>Pseudomonadati</taxon>
        <taxon>Candidatus Hydrogenedentota</taxon>
        <taxon>Candidatus Abyssobacteria</taxon>
    </lineage>
</organism>
<dbReference type="AlphaFoldDB" id="A0A419EP37"/>
<dbReference type="InterPro" id="IPR050744">
    <property type="entry name" value="AI-2_Isomerase_LsrG"/>
</dbReference>
<dbReference type="InterPro" id="IPR011008">
    <property type="entry name" value="Dimeric_a/b-barrel"/>
</dbReference>
<feature type="domain" description="ABM" evidence="1">
    <location>
        <begin position="2"/>
        <end position="90"/>
    </location>
</feature>
<keyword evidence="2" id="KW-0560">Oxidoreductase</keyword>
<dbReference type="InterPro" id="IPR007138">
    <property type="entry name" value="ABM_dom"/>
</dbReference>
<dbReference type="Proteomes" id="UP000285961">
    <property type="component" value="Unassembled WGS sequence"/>
</dbReference>
<dbReference type="Pfam" id="PF03992">
    <property type="entry name" value="ABM"/>
    <property type="match status" value="1"/>
</dbReference>
<dbReference type="PANTHER" id="PTHR33336:SF3">
    <property type="entry name" value="ABM DOMAIN-CONTAINING PROTEIN"/>
    <property type="match status" value="1"/>
</dbReference>